<accession>A0A0L1JNY5</accession>
<reference evidence="1 2" key="1">
    <citation type="journal article" date="2015" name="Int. J. Syst. Evol. Microbiol.">
        <title>Aestuariivita atlantica sp. nov., isolated from deep sea sediment of the Atlantic Ocean.</title>
        <authorList>
            <person name="Li G."/>
            <person name="Lai Q."/>
            <person name="Du Y."/>
            <person name="Liu X."/>
            <person name="Sun F."/>
            <person name="Shao Z."/>
        </authorList>
    </citation>
    <scope>NUCLEOTIDE SEQUENCE [LARGE SCALE GENOMIC DNA]</scope>
    <source>
        <strain evidence="1 2">22II-S11-z3</strain>
    </source>
</reference>
<dbReference type="Proteomes" id="UP000036938">
    <property type="component" value="Unassembled WGS sequence"/>
</dbReference>
<proteinExistence type="predicted"/>
<dbReference type="EMBL" id="AQQZ01000004">
    <property type="protein sequence ID" value="KNG93469.1"/>
    <property type="molecule type" value="Genomic_DNA"/>
</dbReference>
<name>A0A0L1JNY5_9RHOB</name>
<comment type="caution">
    <text evidence="1">The sequence shown here is derived from an EMBL/GenBank/DDBJ whole genome shotgun (WGS) entry which is preliminary data.</text>
</comment>
<dbReference type="AlphaFoldDB" id="A0A0L1JNY5"/>
<evidence type="ECO:0000313" key="1">
    <source>
        <dbReference type="EMBL" id="KNG93469.1"/>
    </source>
</evidence>
<dbReference type="STRING" id="1317121.ATO11_09570"/>
<protein>
    <recommendedName>
        <fullName evidence="3">N-(5'-phosphoribosyl)anthranilate isomerase</fullName>
    </recommendedName>
</protein>
<organism evidence="1 2">
    <name type="scientific">Pseudaestuariivita atlantica</name>
    <dbReference type="NCBI Taxonomy" id="1317121"/>
    <lineage>
        <taxon>Bacteria</taxon>
        <taxon>Pseudomonadati</taxon>
        <taxon>Pseudomonadota</taxon>
        <taxon>Alphaproteobacteria</taxon>
        <taxon>Rhodobacterales</taxon>
        <taxon>Paracoccaceae</taxon>
        <taxon>Pseudaestuariivita</taxon>
    </lineage>
</organism>
<evidence type="ECO:0008006" key="3">
    <source>
        <dbReference type="Google" id="ProtNLM"/>
    </source>
</evidence>
<sequence length="79" mass="9102">MNMMPSRLNRPINHGFTRQLFGAKAAQKGGVVRRSKRDVHREVGLDHLMREVTRRGFHLVESGDQYVIICHPGHIRILC</sequence>
<evidence type="ECO:0000313" key="2">
    <source>
        <dbReference type="Proteomes" id="UP000036938"/>
    </source>
</evidence>
<gene>
    <name evidence="1" type="ORF">ATO11_09570</name>
</gene>
<keyword evidence="2" id="KW-1185">Reference proteome</keyword>